<protein>
    <submittedName>
        <fullName evidence="4">Alpha/beta hydrolase</fullName>
    </submittedName>
</protein>
<dbReference type="PANTHER" id="PTHR43358">
    <property type="entry name" value="ALPHA/BETA-HYDROLASE"/>
    <property type="match status" value="1"/>
</dbReference>
<dbReference type="InterPro" id="IPR052920">
    <property type="entry name" value="DNA-binding_regulatory"/>
</dbReference>
<evidence type="ECO:0000256" key="2">
    <source>
        <dbReference type="SAM" id="Phobius"/>
    </source>
</evidence>
<evidence type="ECO:0000313" key="5">
    <source>
        <dbReference type="Proteomes" id="UP000297739"/>
    </source>
</evidence>
<organism evidence="4 5">
    <name type="scientific">Hymenobacter elongatus</name>
    <dbReference type="NCBI Taxonomy" id="877208"/>
    <lineage>
        <taxon>Bacteria</taxon>
        <taxon>Pseudomonadati</taxon>
        <taxon>Bacteroidota</taxon>
        <taxon>Cytophagia</taxon>
        <taxon>Cytophagales</taxon>
        <taxon>Hymenobacteraceae</taxon>
        <taxon>Hymenobacter</taxon>
    </lineage>
</organism>
<keyword evidence="4" id="KW-0378">Hydrolase</keyword>
<keyword evidence="2" id="KW-1133">Transmembrane helix</keyword>
<dbReference type="Gene3D" id="3.40.50.1820">
    <property type="entry name" value="alpha/beta hydrolase"/>
    <property type="match status" value="1"/>
</dbReference>
<dbReference type="AlphaFoldDB" id="A0A4Z0PLJ4"/>
<gene>
    <name evidence="4" type="ORF">E5J99_08975</name>
</gene>
<evidence type="ECO:0000259" key="3">
    <source>
        <dbReference type="Pfam" id="PF12146"/>
    </source>
</evidence>
<sequence length="397" mass="42637">MRPPSLRHLPGPPGLNQRVPGQPVRKRWVSPKPLPANRPPLAKPAASPTPTSPRANPATNLLRAARAASPAPTGPQAEAATAGASVVKQKLLWVLLAGFLAVNAVAFLHAWRFTHFTDEPGSHTNSPEQLSTLGKIEMLLTGIKNPKPCNVGVPAFAFCTVSIPSPTGKLEAWYGSVPKAKGCVALFHGYTSNKSKLLMEAGVFRKLGYSVLLVDFAGNGGSDGFQTTVGFRESTDVAAAFAFLRRQQPVVPIILYGASIGAVAILRAESELGVKPTAAIVECPYGSMLQTAKNRFSSMHVPTFPLANLLVFWGGVQNGFWAFDLDATAFAHHVTTPTLLLWGAADPRVTRQETDVIYAALRGPKQRRDFAGVGHEPYVHKYPAEWEATVAGFLRRQ</sequence>
<dbReference type="Pfam" id="PF12146">
    <property type="entry name" value="Hydrolase_4"/>
    <property type="match status" value="1"/>
</dbReference>
<dbReference type="Proteomes" id="UP000297739">
    <property type="component" value="Unassembled WGS sequence"/>
</dbReference>
<dbReference type="InterPro" id="IPR029058">
    <property type="entry name" value="AB_hydrolase_fold"/>
</dbReference>
<dbReference type="SUPFAM" id="SSF53474">
    <property type="entry name" value="alpha/beta-Hydrolases"/>
    <property type="match status" value="1"/>
</dbReference>
<dbReference type="EMBL" id="SRLD01000014">
    <property type="protein sequence ID" value="TGE16832.1"/>
    <property type="molecule type" value="Genomic_DNA"/>
</dbReference>
<feature type="compositionally biased region" description="Pro residues" evidence="1">
    <location>
        <begin position="32"/>
        <end position="42"/>
    </location>
</feature>
<proteinExistence type="predicted"/>
<feature type="compositionally biased region" description="Low complexity" evidence="1">
    <location>
        <begin position="43"/>
        <end position="57"/>
    </location>
</feature>
<comment type="caution">
    <text evidence="4">The sequence shown here is derived from an EMBL/GenBank/DDBJ whole genome shotgun (WGS) entry which is preliminary data.</text>
</comment>
<reference evidence="4 5" key="1">
    <citation type="submission" date="2019-04" db="EMBL/GenBank/DDBJ databases">
        <authorList>
            <person name="Feng G."/>
            <person name="Zhang J."/>
            <person name="Zhu H."/>
        </authorList>
    </citation>
    <scope>NUCLEOTIDE SEQUENCE [LARGE SCALE GENOMIC DNA]</scope>
    <source>
        <strain evidence="4 5">JCM 17223</strain>
    </source>
</reference>
<feature type="region of interest" description="Disordered" evidence="1">
    <location>
        <begin position="1"/>
        <end position="57"/>
    </location>
</feature>
<dbReference type="OrthoDB" id="9777090at2"/>
<feature type="domain" description="Serine aminopeptidase S33" evidence="3">
    <location>
        <begin position="179"/>
        <end position="284"/>
    </location>
</feature>
<dbReference type="InterPro" id="IPR022742">
    <property type="entry name" value="Hydrolase_4"/>
</dbReference>
<keyword evidence="5" id="KW-1185">Reference proteome</keyword>
<keyword evidence="2" id="KW-0472">Membrane</keyword>
<keyword evidence="2" id="KW-0812">Transmembrane</keyword>
<evidence type="ECO:0000256" key="1">
    <source>
        <dbReference type="SAM" id="MobiDB-lite"/>
    </source>
</evidence>
<accession>A0A4Z0PLJ4</accession>
<feature type="transmembrane region" description="Helical" evidence="2">
    <location>
        <begin position="91"/>
        <end position="111"/>
    </location>
</feature>
<evidence type="ECO:0000313" key="4">
    <source>
        <dbReference type="EMBL" id="TGE16832.1"/>
    </source>
</evidence>
<dbReference type="PANTHER" id="PTHR43358:SF4">
    <property type="entry name" value="ALPHA_BETA HYDROLASE FOLD-1 DOMAIN-CONTAINING PROTEIN"/>
    <property type="match status" value="1"/>
</dbReference>
<dbReference type="GO" id="GO:0016787">
    <property type="term" value="F:hydrolase activity"/>
    <property type="evidence" value="ECO:0007669"/>
    <property type="project" value="UniProtKB-KW"/>
</dbReference>
<name>A0A4Z0PLJ4_9BACT</name>